<dbReference type="Gene3D" id="3.90.180.10">
    <property type="entry name" value="Medium-chain alcohol dehydrogenases, catalytic domain"/>
    <property type="match status" value="2"/>
</dbReference>
<organism evidence="1">
    <name type="scientific">plant metagenome</name>
    <dbReference type="NCBI Taxonomy" id="1297885"/>
    <lineage>
        <taxon>unclassified sequences</taxon>
        <taxon>metagenomes</taxon>
        <taxon>organismal metagenomes</taxon>
    </lineage>
</organism>
<evidence type="ECO:0000313" key="1">
    <source>
        <dbReference type="EMBL" id="VFR46883.1"/>
    </source>
</evidence>
<protein>
    <submittedName>
        <fullName evidence="1">Alcohol dehydrogenase, zinc-binding</fullName>
    </submittedName>
</protein>
<dbReference type="EMBL" id="CAADIG010000021">
    <property type="protein sequence ID" value="VFR46883.1"/>
    <property type="molecule type" value="Genomic_DNA"/>
</dbReference>
<gene>
    <name evidence="1" type="ORF">ANT2_1182</name>
</gene>
<proteinExistence type="predicted"/>
<name>A0A484R9S7_9ZZZZ</name>
<dbReference type="InterPro" id="IPR011032">
    <property type="entry name" value="GroES-like_sf"/>
</dbReference>
<sequence>MGALYDPPGPPDVLRLAEVPDPVCAPDGVLIRIEAIAIAVGSAVTDRHVGQKVTSFDMGGSHAELRAVAASRTWPIPGGLDMAAGIFKAE</sequence>
<reference evidence="1" key="1">
    <citation type="submission" date="2019-03" db="EMBL/GenBank/DDBJ databases">
        <authorList>
            <person name="Danneels B."/>
        </authorList>
    </citation>
    <scope>NUCLEOTIDE SEQUENCE</scope>
</reference>
<accession>A0A484R9S7</accession>
<dbReference type="SUPFAM" id="SSF50129">
    <property type="entry name" value="GroES-like"/>
    <property type="match status" value="1"/>
</dbReference>
<dbReference type="AlphaFoldDB" id="A0A484R9S7"/>